<keyword evidence="1" id="KW-1133">Transmembrane helix</keyword>
<comment type="caution">
    <text evidence="2">The sequence shown here is derived from an EMBL/GenBank/DDBJ whole genome shotgun (WGS) entry which is preliminary data.</text>
</comment>
<evidence type="ECO:0000313" key="2">
    <source>
        <dbReference type="EMBL" id="MFC7017865.1"/>
    </source>
</evidence>
<dbReference type="EMBL" id="JBHSYM010000111">
    <property type="protein sequence ID" value="MFC7017865.1"/>
    <property type="molecule type" value="Genomic_DNA"/>
</dbReference>
<dbReference type="Proteomes" id="UP001596409">
    <property type="component" value="Unassembled WGS sequence"/>
</dbReference>
<feature type="transmembrane region" description="Helical" evidence="1">
    <location>
        <begin position="91"/>
        <end position="111"/>
    </location>
</feature>
<protein>
    <recommendedName>
        <fullName evidence="4">Integral membrane protein</fullName>
    </recommendedName>
</protein>
<accession>A0ABW2EI01</accession>
<gene>
    <name evidence="2" type="ORF">ACFQMH_40515</name>
</gene>
<feature type="transmembrane region" description="Helical" evidence="1">
    <location>
        <begin position="58"/>
        <end position="79"/>
    </location>
</feature>
<evidence type="ECO:0008006" key="4">
    <source>
        <dbReference type="Google" id="ProtNLM"/>
    </source>
</evidence>
<name>A0ABW2EI01_9ACTN</name>
<keyword evidence="3" id="KW-1185">Reference proteome</keyword>
<proteinExistence type="predicted"/>
<feature type="transmembrane region" description="Helical" evidence="1">
    <location>
        <begin position="25"/>
        <end position="46"/>
    </location>
</feature>
<dbReference type="RefSeq" id="WP_189874353.1">
    <property type="nucleotide sequence ID" value="NZ_BMWA01000014.1"/>
</dbReference>
<evidence type="ECO:0000256" key="1">
    <source>
        <dbReference type="SAM" id="Phobius"/>
    </source>
</evidence>
<evidence type="ECO:0000313" key="3">
    <source>
        <dbReference type="Proteomes" id="UP001596409"/>
    </source>
</evidence>
<keyword evidence="1" id="KW-0812">Transmembrane</keyword>
<reference evidence="3" key="1">
    <citation type="journal article" date="2019" name="Int. J. Syst. Evol. Microbiol.">
        <title>The Global Catalogue of Microorganisms (GCM) 10K type strain sequencing project: providing services to taxonomists for standard genome sequencing and annotation.</title>
        <authorList>
            <consortium name="The Broad Institute Genomics Platform"/>
            <consortium name="The Broad Institute Genome Sequencing Center for Infectious Disease"/>
            <person name="Wu L."/>
            <person name="Ma J."/>
        </authorList>
    </citation>
    <scope>NUCLEOTIDE SEQUENCE [LARGE SCALE GENOMIC DNA]</scope>
    <source>
        <strain evidence="3">JCM 4855</strain>
    </source>
</reference>
<organism evidence="2 3">
    <name type="scientific">Streptomyces viridiviolaceus</name>
    <dbReference type="NCBI Taxonomy" id="68282"/>
    <lineage>
        <taxon>Bacteria</taxon>
        <taxon>Bacillati</taxon>
        <taxon>Actinomycetota</taxon>
        <taxon>Actinomycetes</taxon>
        <taxon>Kitasatosporales</taxon>
        <taxon>Streptomycetaceae</taxon>
        <taxon>Streptomyces</taxon>
    </lineage>
</organism>
<keyword evidence="1" id="KW-0472">Membrane</keyword>
<sequence>MTSTVVTHRTRTGRPVPRSVTVASWTVPVMVVGQFALVAALPVGIAPAGALRHVHDRAVRGAATLLAVSYAVPLVVWVTRPDGAQSLSKDMHPALAGLIVAASAALVVTIHRTRARSRAAR</sequence>